<evidence type="ECO:0000313" key="4">
    <source>
        <dbReference type="Proteomes" id="UP000007646"/>
    </source>
</evidence>
<dbReference type="GO" id="GO:0016604">
    <property type="term" value="C:nuclear body"/>
    <property type="evidence" value="ECO:0007669"/>
    <property type="project" value="Ensembl"/>
</dbReference>
<dbReference type="GO" id="GO:0032202">
    <property type="term" value="P:telomere assembly"/>
    <property type="evidence" value="ECO:0007669"/>
    <property type="project" value="Ensembl"/>
</dbReference>
<dbReference type="STRING" id="9785.ENSLAFP00000011571"/>
<dbReference type="Proteomes" id="UP000007646">
    <property type="component" value="Unassembled WGS sequence"/>
</dbReference>
<keyword evidence="4" id="KW-1185">Reference proteome</keyword>
<name>G3TC22_LOXAF</name>
<feature type="region of interest" description="Disordered" evidence="1">
    <location>
        <begin position="229"/>
        <end position="338"/>
    </location>
</feature>
<dbReference type="InterPro" id="IPR029400">
    <property type="entry name" value="TINF2_N"/>
</dbReference>
<reference evidence="3" key="3">
    <citation type="submission" date="2025-09" db="UniProtKB">
        <authorList>
            <consortium name="Ensembl"/>
        </authorList>
    </citation>
    <scope>IDENTIFICATION</scope>
    <source>
        <strain evidence="3">Isolate ISIS603380</strain>
    </source>
</reference>
<accession>G3TC22</accession>
<dbReference type="GeneTree" id="ENSGT00400000022326"/>
<dbReference type="PANTHER" id="PTHR15512:SF0">
    <property type="entry name" value="TERF1-INTERACTING NUCLEAR FACTOR 2"/>
    <property type="match status" value="1"/>
</dbReference>
<organism evidence="3 4">
    <name type="scientific">Loxodonta africana</name>
    <name type="common">African elephant</name>
    <dbReference type="NCBI Taxonomy" id="9785"/>
    <lineage>
        <taxon>Eukaryota</taxon>
        <taxon>Metazoa</taxon>
        <taxon>Chordata</taxon>
        <taxon>Craniata</taxon>
        <taxon>Vertebrata</taxon>
        <taxon>Euteleostomi</taxon>
        <taxon>Mammalia</taxon>
        <taxon>Eutheria</taxon>
        <taxon>Afrotheria</taxon>
        <taxon>Proboscidea</taxon>
        <taxon>Elephantidae</taxon>
        <taxon>Loxodonta</taxon>
    </lineage>
</organism>
<dbReference type="GO" id="GO:0010370">
    <property type="term" value="C:perinucleolar chromocenter"/>
    <property type="evidence" value="ECO:0007669"/>
    <property type="project" value="Ensembl"/>
</dbReference>
<dbReference type="InParanoid" id="G3TC22"/>
<sequence length="428" mass="47482">MATPPGAGPATLRLVAAASWQVVRGRRVELFPRVLEFMQSLRFAAPGLVRYRHHERLCMGLKAKVVVELILQGRSWAQVLNALNRHFPDFPYPQQTKQELRKILESQETFRQQVKQLAEAPVDLASKLQELEQEYGEPFLAAMEKLFFEYLCRLEKALPTLQAQQLQDVLSWMQPGVSITSSLALSQYGVDMGWPLPECSITGSVTTTQPMEPNPPQQPRLALRNSLPKAKRSPYVPQEPASRTHPEPLTGHHFNLAPIGRRRIQSQWAATRGGRKERPTVMLFPFRNLGSSAQVISKPENRRQHGTHTTDPAGAGGTRTASAGKPKSPSQALGGRPLKENLVESSASEQKENYLDGALDPLKLSLSPPKTRKPASSASLCSPAITIGDLVLDSDDEDNGQREGKESLGNYQKTKFDTLIPTFCEYLP</sequence>
<dbReference type="GO" id="GO:0032211">
    <property type="term" value="P:negative regulation of telomere maintenance via telomerase"/>
    <property type="evidence" value="ECO:0007669"/>
    <property type="project" value="Ensembl"/>
</dbReference>
<dbReference type="FunCoup" id="G3TC22">
    <property type="interactions" value="554"/>
</dbReference>
<dbReference type="GO" id="GO:0050680">
    <property type="term" value="P:negative regulation of epithelial cell proliferation"/>
    <property type="evidence" value="ECO:0007669"/>
    <property type="project" value="Ensembl"/>
</dbReference>
<dbReference type="PANTHER" id="PTHR15512">
    <property type="entry name" value="TERF1-INTERACTING NUCLEAR FACTOR 2"/>
    <property type="match status" value="1"/>
</dbReference>
<protein>
    <submittedName>
        <fullName evidence="3">TERF1 interacting nuclear factor 2</fullName>
    </submittedName>
</protein>
<dbReference type="InterPro" id="IPR039098">
    <property type="entry name" value="TINF2"/>
</dbReference>
<gene>
    <name evidence="3" type="primary">TINF2</name>
</gene>
<dbReference type="Pfam" id="PF14973">
    <property type="entry name" value="TINF2_N"/>
    <property type="match status" value="1"/>
</dbReference>
<reference evidence="3 4" key="1">
    <citation type="submission" date="2009-06" db="EMBL/GenBank/DDBJ databases">
        <title>The Genome Sequence of Loxodonta africana (African elephant).</title>
        <authorList>
            <person name="Di Palma F."/>
            <person name="Heiman D."/>
            <person name="Young S."/>
            <person name="Johnson J."/>
            <person name="Lander E.S."/>
            <person name="Lindblad-Toh K."/>
        </authorList>
    </citation>
    <scope>NUCLEOTIDE SEQUENCE [LARGE SCALE GENOMIC DNA]</scope>
    <source>
        <strain evidence="3 4">Isolate ISIS603380</strain>
    </source>
</reference>
<dbReference type="AlphaFoldDB" id="G3TC22"/>
<dbReference type="HOGENOM" id="CLU_052191_0_0_1"/>
<feature type="domain" description="TERF1-interacting nuclear factor 2 N-terminal" evidence="2">
    <location>
        <begin position="20"/>
        <end position="165"/>
    </location>
</feature>
<dbReference type="GO" id="GO:0042162">
    <property type="term" value="F:telomeric DNA binding"/>
    <property type="evidence" value="ECO:0007669"/>
    <property type="project" value="Ensembl"/>
</dbReference>
<reference evidence="3" key="2">
    <citation type="submission" date="2025-08" db="UniProtKB">
        <authorList>
            <consortium name="Ensembl"/>
        </authorList>
    </citation>
    <scope>IDENTIFICATION</scope>
    <source>
        <strain evidence="3">Isolate ISIS603380</strain>
    </source>
</reference>
<dbReference type="OMA" id="KERPMVM"/>
<dbReference type="CDD" id="cd11741">
    <property type="entry name" value="TIN2_TBM"/>
    <property type="match status" value="1"/>
</dbReference>
<dbReference type="GO" id="GO:0070198">
    <property type="term" value="P:protein localization to chromosome, telomeric region"/>
    <property type="evidence" value="ECO:0007669"/>
    <property type="project" value="Ensembl"/>
</dbReference>
<proteinExistence type="predicted"/>
<dbReference type="CDD" id="cd11657">
    <property type="entry name" value="TIN2_N"/>
    <property type="match status" value="1"/>
</dbReference>
<evidence type="ECO:0000313" key="3">
    <source>
        <dbReference type="Ensembl" id="ENSLAFP00000011571.3"/>
    </source>
</evidence>
<dbReference type="GO" id="GO:0070187">
    <property type="term" value="C:shelterin complex"/>
    <property type="evidence" value="ECO:0007669"/>
    <property type="project" value="Ensembl"/>
</dbReference>
<dbReference type="GO" id="GO:0016233">
    <property type="term" value="P:telomere capping"/>
    <property type="evidence" value="ECO:0007669"/>
    <property type="project" value="Ensembl"/>
</dbReference>
<dbReference type="eggNOG" id="ENOG502S5UZ">
    <property type="taxonomic scope" value="Eukaryota"/>
</dbReference>
<dbReference type="Ensembl" id="ENSLAFT00000013816.3">
    <property type="protein sequence ID" value="ENSLAFP00000011571.3"/>
    <property type="gene ID" value="ENSLAFG00000013816.3"/>
</dbReference>
<evidence type="ECO:0000259" key="2">
    <source>
        <dbReference type="Pfam" id="PF14973"/>
    </source>
</evidence>
<evidence type="ECO:0000256" key="1">
    <source>
        <dbReference type="SAM" id="MobiDB-lite"/>
    </source>
</evidence>